<proteinExistence type="predicted"/>
<reference evidence="2" key="1">
    <citation type="submission" date="2024-07" db="EMBL/GenBank/DDBJ databases">
        <title>Complete genome sequence of Verrucomicrobiaceae bacterium NT6N.</title>
        <authorList>
            <person name="Huang C."/>
            <person name="Takami H."/>
            <person name="Hamasaki K."/>
        </authorList>
    </citation>
    <scope>NUCLEOTIDE SEQUENCE</scope>
    <source>
        <strain evidence="2">NT6N</strain>
    </source>
</reference>
<accession>A0AAT9FJ57</accession>
<feature type="signal peptide" evidence="1">
    <location>
        <begin position="1"/>
        <end position="20"/>
    </location>
</feature>
<name>A0AAT9FJ57_9BACT</name>
<organism evidence="2">
    <name type="scientific">Oceaniferula spumae</name>
    <dbReference type="NCBI Taxonomy" id="2979115"/>
    <lineage>
        <taxon>Bacteria</taxon>
        <taxon>Pseudomonadati</taxon>
        <taxon>Verrucomicrobiota</taxon>
        <taxon>Verrucomicrobiia</taxon>
        <taxon>Verrucomicrobiales</taxon>
        <taxon>Verrucomicrobiaceae</taxon>
        <taxon>Oceaniferula</taxon>
    </lineage>
</organism>
<evidence type="ECO:0000313" key="2">
    <source>
        <dbReference type="EMBL" id="BDS06039.1"/>
    </source>
</evidence>
<protein>
    <submittedName>
        <fullName evidence="2">Uncharacterized protein</fullName>
    </submittedName>
</protein>
<gene>
    <name evidence="2" type="ORF">NT6N_10790</name>
</gene>
<evidence type="ECO:0000256" key="1">
    <source>
        <dbReference type="SAM" id="SignalP"/>
    </source>
</evidence>
<keyword evidence="1" id="KW-0732">Signal</keyword>
<dbReference type="EMBL" id="AP026866">
    <property type="protein sequence ID" value="BDS06039.1"/>
    <property type="molecule type" value="Genomic_DNA"/>
</dbReference>
<dbReference type="AlphaFoldDB" id="A0AAT9FJ57"/>
<sequence length="140" mass="15414">MKKLLTLALAGLILAPAAQATTAQAKARAYRIAQALKKQNISFRDNYWHGLLKYKGSTTIKTTLKAGTEYVLVAGGCADAHDVDIIVYDENWKEVGRDTKVDAVPVVRIKPKWSGTFHIKVQLSNSTRNGAHYALIIGYK</sequence>
<feature type="chain" id="PRO_5043456742" evidence="1">
    <location>
        <begin position="21"/>
        <end position="140"/>
    </location>
</feature>
<dbReference type="KEGG" id="osu:NT6N_10790"/>